<dbReference type="AlphaFoldDB" id="A0A392URT8"/>
<feature type="region of interest" description="Disordered" evidence="1">
    <location>
        <begin position="1"/>
        <end position="59"/>
    </location>
</feature>
<organism evidence="2 3">
    <name type="scientific">Trifolium medium</name>
    <dbReference type="NCBI Taxonomy" id="97028"/>
    <lineage>
        <taxon>Eukaryota</taxon>
        <taxon>Viridiplantae</taxon>
        <taxon>Streptophyta</taxon>
        <taxon>Embryophyta</taxon>
        <taxon>Tracheophyta</taxon>
        <taxon>Spermatophyta</taxon>
        <taxon>Magnoliopsida</taxon>
        <taxon>eudicotyledons</taxon>
        <taxon>Gunneridae</taxon>
        <taxon>Pentapetalae</taxon>
        <taxon>rosids</taxon>
        <taxon>fabids</taxon>
        <taxon>Fabales</taxon>
        <taxon>Fabaceae</taxon>
        <taxon>Papilionoideae</taxon>
        <taxon>50 kb inversion clade</taxon>
        <taxon>NPAAA clade</taxon>
        <taxon>Hologalegina</taxon>
        <taxon>IRL clade</taxon>
        <taxon>Trifolieae</taxon>
        <taxon>Trifolium</taxon>
    </lineage>
</organism>
<evidence type="ECO:0000313" key="2">
    <source>
        <dbReference type="EMBL" id="MCI75568.1"/>
    </source>
</evidence>
<comment type="caution">
    <text evidence="2">The sequence shown here is derived from an EMBL/GenBank/DDBJ whole genome shotgun (WGS) entry which is preliminary data.</text>
</comment>
<protein>
    <submittedName>
        <fullName evidence="2">Uncharacterized protein</fullName>
    </submittedName>
</protein>
<keyword evidence="3" id="KW-1185">Reference proteome</keyword>
<dbReference type="Proteomes" id="UP000265520">
    <property type="component" value="Unassembled WGS sequence"/>
</dbReference>
<feature type="non-terminal residue" evidence="2">
    <location>
        <position position="1"/>
    </location>
</feature>
<evidence type="ECO:0000313" key="3">
    <source>
        <dbReference type="Proteomes" id="UP000265520"/>
    </source>
</evidence>
<evidence type="ECO:0000256" key="1">
    <source>
        <dbReference type="SAM" id="MobiDB-lite"/>
    </source>
</evidence>
<dbReference type="EMBL" id="LXQA010885850">
    <property type="protein sequence ID" value="MCI75568.1"/>
    <property type="molecule type" value="Genomic_DNA"/>
</dbReference>
<accession>A0A392URT8</accession>
<sequence>EAQAERRRQPQHEPDMSFEDEYMHETKDEEVEEKVRNWRQSFQNPFEGQPDPEVFQESI</sequence>
<reference evidence="2 3" key="1">
    <citation type="journal article" date="2018" name="Front. Plant Sci.">
        <title>Red Clover (Trifolium pratense) and Zigzag Clover (T. medium) - A Picture of Genomic Similarities and Differences.</title>
        <authorList>
            <person name="Dluhosova J."/>
            <person name="Istvanek J."/>
            <person name="Nedelnik J."/>
            <person name="Repkova J."/>
        </authorList>
    </citation>
    <scope>NUCLEOTIDE SEQUENCE [LARGE SCALE GENOMIC DNA]</scope>
    <source>
        <strain evidence="3">cv. 10/8</strain>
        <tissue evidence="2">Leaf</tissue>
    </source>
</reference>
<feature type="compositionally biased region" description="Basic and acidic residues" evidence="1">
    <location>
        <begin position="1"/>
        <end position="27"/>
    </location>
</feature>
<name>A0A392URT8_9FABA</name>
<proteinExistence type="predicted"/>